<dbReference type="RefSeq" id="WP_111593518.1">
    <property type="nucleotide sequence ID" value="NZ_QLMA01000006.1"/>
</dbReference>
<dbReference type="OrthoDB" id="646919at2"/>
<reference evidence="1 2" key="1">
    <citation type="submission" date="2018-06" db="EMBL/GenBank/DDBJ databases">
        <title>Genomic Encyclopedia of Archaeal and Bacterial Type Strains, Phase II (KMG-II): from individual species to whole genera.</title>
        <authorList>
            <person name="Goeker M."/>
        </authorList>
    </citation>
    <scope>NUCLEOTIDE SEQUENCE [LARGE SCALE GENOMIC DNA]</scope>
    <source>
        <strain evidence="1 2">DSM 29821</strain>
    </source>
</reference>
<dbReference type="Proteomes" id="UP000249819">
    <property type="component" value="Unassembled WGS sequence"/>
</dbReference>
<proteinExistence type="predicted"/>
<organism evidence="1 2">
    <name type="scientific">Chitinophaga dinghuensis</name>
    <dbReference type="NCBI Taxonomy" id="1539050"/>
    <lineage>
        <taxon>Bacteria</taxon>
        <taxon>Pseudomonadati</taxon>
        <taxon>Bacteroidota</taxon>
        <taxon>Chitinophagia</taxon>
        <taxon>Chitinophagales</taxon>
        <taxon>Chitinophagaceae</taxon>
        <taxon>Chitinophaga</taxon>
    </lineage>
</organism>
<dbReference type="AlphaFoldDB" id="A0A327VSL7"/>
<dbReference type="EMBL" id="QLMA01000006">
    <property type="protein sequence ID" value="RAJ79041.1"/>
    <property type="molecule type" value="Genomic_DNA"/>
</dbReference>
<gene>
    <name evidence="1" type="ORF">CLV59_106101</name>
</gene>
<evidence type="ECO:0000313" key="1">
    <source>
        <dbReference type="EMBL" id="RAJ79041.1"/>
    </source>
</evidence>
<comment type="caution">
    <text evidence="1">The sequence shown here is derived from an EMBL/GenBank/DDBJ whole genome shotgun (WGS) entry which is preliminary data.</text>
</comment>
<accession>A0A327VSL7</accession>
<name>A0A327VSL7_9BACT</name>
<protein>
    <submittedName>
        <fullName evidence="1">Uncharacterized protein</fullName>
    </submittedName>
</protein>
<evidence type="ECO:0000313" key="2">
    <source>
        <dbReference type="Proteomes" id="UP000249819"/>
    </source>
</evidence>
<sequence>MNWSRNYDLFILFGDTTGSTAPWQQQLWKTQIAPVLDVILKASIHYKKTGVGTLQYVPKPNSSYFEPYKTGKLTWNDSGHDKWTLHAHTGLRRFHHLDIWTPSRGVCAKLEAAPDVYFSICNERDAYGRNPVAFEWMAVLAIEKDLPIAAQLQATELAHAMNAKRLIWRKQGWQQHVKDEHWHLPGSIQDIMSVNSYGKNGDFHDRIFAAIHFEPFWKILL</sequence>
<keyword evidence="2" id="KW-1185">Reference proteome</keyword>